<proteinExistence type="predicted"/>
<keyword evidence="1" id="KW-1133">Transmembrane helix</keyword>
<organism evidence="2 3">
    <name type="scientific">Neurospora hispaniola</name>
    <dbReference type="NCBI Taxonomy" id="588809"/>
    <lineage>
        <taxon>Eukaryota</taxon>
        <taxon>Fungi</taxon>
        <taxon>Dikarya</taxon>
        <taxon>Ascomycota</taxon>
        <taxon>Pezizomycotina</taxon>
        <taxon>Sordariomycetes</taxon>
        <taxon>Sordariomycetidae</taxon>
        <taxon>Sordariales</taxon>
        <taxon>Sordariaceae</taxon>
        <taxon>Neurospora</taxon>
    </lineage>
</organism>
<dbReference type="AlphaFoldDB" id="A0AAJ0HZ28"/>
<accession>A0AAJ0HZ28</accession>
<protein>
    <submittedName>
        <fullName evidence="2">Uncharacterized protein</fullName>
    </submittedName>
</protein>
<dbReference type="RefSeq" id="XP_062688477.1">
    <property type="nucleotide sequence ID" value="XM_062841384.1"/>
</dbReference>
<evidence type="ECO:0000313" key="2">
    <source>
        <dbReference type="EMBL" id="KAK3485573.1"/>
    </source>
</evidence>
<feature type="transmembrane region" description="Helical" evidence="1">
    <location>
        <begin position="78"/>
        <end position="96"/>
    </location>
</feature>
<sequence length="105" mass="12315">MAFSGYTCFIVFLFSSFLGSGLFSRRFWCYYLANGVQGCCCRWDMQSPEVRLLSLSLMHLHMDLCPFAYHGQEVSHNVSLFIFVSCMGLFIIEAYFHTWLHYPHF</sequence>
<keyword evidence="1" id="KW-0472">Membrane</keyword>
<dbReference type="EMBL" id="JAULSX010000010">
    <property type="protein sequence ID" value="KAK3485573.1"/>
    <property type="molecule type" value="Genomic_DNA"/>
</dbReference>
<name>A0AAJ0HZ28_9PEZI</name>
<comment type="caution">
    <text evidence="2">The sequence shown here is derived from an EMBL/GenBank/DDBJ whole genome shotgun (WGS) entry which is preliminary data.</text>
</comment>
<evidence type="ECO:0000256" key="1">
    <source>
        <dbReference type="SAM" id="Phobius"/>
    </source>
</evidence>
<gene>
    <name evidence="2" type="ORF">B0T23DRAFT_50536</name>
</gene>
<keyword evidence="3" id="KW-1185">Reference proteome</keyword>
<evidence type="ECO:0000313" key="3">
    <source>
        <dbReference type="Proteomes" id="UP001285908"/>
    </source>
</evidence>
<dbReference type="GeneID" id="87879006"/>
<dbReference type="Proteomes" id="UP001285908">
    <property type="component" value="Unassembled WGS sequence"/>
</dbReference>
<reference evidence="2 3" key="1">
    <citation type="journal article" date="2023" name="Mol. Phylogenet. Evol.">
        <title>Genome-scale phylogeny and comparative genomics of the fungal order Sordariales.</title>
        <authorList>
            <person name="Hensen N."/>
            <person name="Bonometti L."/>
            <person name="Westerberg I."/>
            <person name="Brannstrom I.O."/>
            <person name="Guillou S."/>
            <person name="Cros-Aarteil S."/>
            <person name="Calhoun S."/>
            <person name="Haridas S."/>
            <person name="Kuo A."/>
            <person name="Mondo S."/>
            <person name="Pangilinan J."/>
            <person name="Riley R."/>
            <person name="LaButti K."/>
            <person name="Andreopoulos B."/>
            <person name="Lipzen A."/>
            <person name="Chen C."/>
            <person name="Yan M."/>
            <person name="Daum C."/>
            <person name="Ng V."/>
            <person name="Clum A."/>
            <person name="Steindorff A."/>
            <person name="Ohm R.A."/>
            <person name="Martin F."/>
            <person name="Silar P."/>
            <person name="Natvig D.O."/>
            <person name="Lalanne C."/>
            <person name="Gautier V."/>
            <person name="Ament-Velasquez S.L."/>
            <person name="Kruys A."/>
            <person name="Hutchinson M.I."/>
            <person name="Powell A.J."/>
            <person name="Barry K."/>
            <person name="Miller A.N."/>
            <person name="Grigoriev I.V."/>
            <person name="Debuchy R."/>
            <person name="Gladieux P."/>
            <person name="Hiltunen Thoren M."/>
            <person name="Johannesson H."/>
        </authorList>
    </citation>
    <scope>NUCLEOTIDE SEQUENCE [LARGE SCALE GENOMIC DNA]</scope>
    <source>
        <strain evidence="2 3">FGSC 10403</strain>
    </source>
</reference>
<keyword evidence="1" id="KW-0812">Transmembrane</keyword>